<reference evidence="7 8" key="1">
    <citation type="submission" date="2019-03" db="EMBL/GenBank/DDBJ databases">
        <title>Genomic Encyclopedia of Type Strains, Phase IV (KMG-IV): sequencing the most valuable type-strain genomes for metagenomic binning, comparative biology and taxonomic classification.</title>
        <authorList>
            <person name="Goeker M."/>
        </authorList>
    </citation>
    <scope>NUCLEOTIDE SEQUENCE [LARGE SCALE GENOMIC DNA]</scope>
    <source>
        <strain evidence="7 8">DSM 24176</strain>
    </source>
</reference>
<dbReference type="AlphaFoldDB" id="A0A4R1MYY7"/>
<dbReference type="Proteomes" id="UP000294545">
    <property type="component" value="Unassembled WGS sequence"/>
</dbReference>
<dbReference type="GO" id="GO:0005315">
    <property type="term" value="F:phosphate transmembrane transporter activity"/>
    <property type="evidence" value="ECO:0007669"/>
    <property type="project" value="InterPro"/>
</dbReference>
<comment type="caution">
    <text evidence="7">The sequence shown here is derived from an EMBL/GenBank/DDBJ whole genome shotgun (WGS) entry which is preliminary data.</text>
</comment>
<feature type="transmembrane region" description="Helical" evidence="6">
    <location>
        <begin position="29"/>
        <end position="49"/>
    </location>
</feature>
<organism evidence="7 8">
    <name type="scientific">Natranaerovirga hydrolytica</name>
    <dbReference type="NCBI Taxonomy" id="680378"/>
    <lineage>
        <taxon>Bacteria</taxon>
        <taxon>Bacillati</taxon>
        <taxon>Bacillota</taxon>
        <taxon>Clostridia</taxon>
        <taxon>Lachnospirales</taxon>
        <taxon>Natranaerovirgaceae</taxon>
        <taxon>Natranaerovirga</taxon>
    </lineage>
</organism>
<evidence type="ECO:0000256" key="3">
    <source>
        <dbReference type="ARBA" id="ARBA00022692"/>
    </source>
</evidence>
<dbReference type="GO" id="GO:0035435">
    <property type="term" value="P:phosphate ion transmembrane transport"/>
    <property type="evidence" value="ECO:0007669"/>
    <property type="project" value="InterPro"/>
</dbReference>
<feature type="transmembrane region" description="Helical" evidence="6">
    <location>
        <begin position="199"/>
        <end position="228"/>
    </location>
</feature>
<feature type="transmembrane region" description="Helical" evidence="6">
    <location>
        <begin position="138"/>
        <end position="161"/>
    </location>
</feature>
<keyword evidence="8" id="KW-1185">Reference proteome</keyword>
<evidence type="ECO:0000313" key="8">
    <source>
        <dbReference type="Proteomes" id="UP000294545"/>
    </source>
</evidence>
<feature type="transmembrane region" description="Helical" evidence="6">
    <location>
        <begin position="407"/>
        <end position="425"/>
    </location>
</feature>
<evidence type="ECO:0000256" key="6">
    <source>
        <dbReference type="SAM" id="Phobius"/>
    </source>
</evidence>
<feature type="transmembrane region" description="Helical" evidence="6">
    <location>
        <begin position="431"/>
        <end position="454"/>
    </location>
</feature>
<keyword evidence="5 6" id="KW-0472">Membrane</keyword>
<dbReference type="PANTHER" id="PTHR28384:SF1">
    <property type="entry name" value="PROGRESSIVE ANKYLOSIS PROTEIN HOMOLOG"/>
    <property type="match status" value="1"/>
</dbReference>
<gene>
    <name evidence="7" type="ORF">EDC19_0888</name>
</gene>
<dbReference type="GO" id="GO:0005886">
    <property type="term" value="C:plasma membrane"/>
    <property type="evidence" value="ECO:0007669"/>
    <property type="project" value="TreeGrafter"/>
</dbReference>
<evidence type="ECO:0000256" key="5">
    <source>
        <dbReference type="ARBA" id="ARBA00023136"/>
    </source>
</evidence>
<dbReference type="PANTHER" id="PTHR28384">
    <property type="entry name" value="PROGRESSIVE ANKYLOSIS PROTEIN HOMOLOG"/>
    <property type="match status" value="1"/>
</dbReference>
<evidence type="ECO:0000313" key="7">
    <source>
        <dbReference type="EMBL" id="TCK98466.1"/>
    </source>
</evidence>
<dbReference type="Pfam" id="PF07260">
    <property type="entry name" value="ANKH"/>
    <property type="match status" value="2"/>
</dbReference>
<dbReference type="InterPro" id="IPR009887">
    <property type="entry name" value="ANKH"/>
</dbReference>
<dbReference type="GO" id="GO:0030504">
    <property type="term" value="F:inorganic diphosphate transmembrane transporter activity"/>
    <property type="evidence" value="ECO:0007669"/>
    <property type="project" value="TreeGrafter"/>
</dbReference>
<comment type="subcellular location">
    <subcellularLocation>
        <location evidence="1">Membrane</location>
        <topology evidence="1">Multi-pass membrane protein</topology>
    </subcellularLocation>
</comment>
<feature type="transmembrane region" description="Helical" evidence="6">
    <location>
        <begin position="173"/>
        <end position="193"/>
    </location>
</feature>
<feature type="transmembrane region" description="Helical" evidence="6">
    <location>
        <begin position="61"/>
        <end position="83"/>
    </location>
</feature>
<evidence type="ECO:0000256" key="1">
    <source>
        <dbReference type="ARBA" id="ARBA00004141"/>
    </source>
</evidence>
<keyword evidence="2" id="KW-0813">Transport</keyword>
<feature type="transmembrane region" description="Helical" evidence="6">
    <location>
        <begin position="288"/>
        <end position="307"/>
    </location>
</feature>
<evidence type="ECO:0000256" key="4">
    <source>
        <dbReference type="ARBA" id="ARBA00022989"/>
    </source>
</evidence>
<dbReference type="EMBL" id="SMGQ01000011">
    <property type="protein sequence ID" value="TCK98466.1"/>
    <property type="molecule type" value="Genomic_DNA"/>
</dbReference>
<feature type="transmembrane region" description="Helical" evidence="6">
    <location>
        <begin position="103"/>
        <end position="126"/>
    </location>
</feature>
<feature type="transmembrane region" description="Helical" evidence="6">
    <location>
        <begin position="249"/>
        <end position="268"/>
    </location>
</feature>
<evidence type="ECO:0000256" key="2">
    <source>
        <dbReference type="ARBA" id="ARBA00022448"/>
    </source>
</evidence>
<proteinExistence type="predicted"/>
<protein>
    <submittedName>
        <fullName evidence="7">Na+-driven multidrug efflux pump</fullName>
    </submittedName>
</protein>
<name>A0A4R1MYY7_9FIRM</name>
<accession>A0A4R1MYY7</accession>
<sequence length="461" mass="52325">MIRIIKNNEENNQEEALNLQQEVSLQEQFMFYLPLATTAFFMLLTHTLYNAGLSRLPQPELYLAAFAVAKSLNNMFMGPINMIKQTVIALADNKDNYRSVKKFVIIMSSIASLAYITVAVSGMGQWVFKNLMSVDDNILDIAVTILKVVMLSSITISFRDFYQGIAIKFKKTYLIPIGTFLRLFYVLGIIIFAEKITFVSAAVVAGSMHLGATLVEALVMFLGTKLSLKNIPRSFEKLAPNKEHMNYKILNYRYILSFFIPLALTSIMKMTAQPIINTGLARTLRPEIALSTYAIAWGLGMNILSPLNMFHQVPLKFLNKEDNKNYKPVIKFAVIIGVLLTTALVIIAFTNVGDFILRKLIEAPEEVIPYSLEALRVMCLIPIIRVGREFYWGLFMKNHMTHFIRSAKIISLVALMVSIVFTLYLRIPNPALIGVIAMLVSETVEFLYLLYIYYYKKIYSL</sequence>
<feature type="transmembrane region" description="Helical" evidence="6">
    <location>
        <begin position="328"/>
        <end position="347"/>
    </location>
</feature>
<keyword evidence="4 6" id="KW-1133">Transmembrane helix</keyword>
<keyword evidence="3 6" id="KW-0812">Transmembrane</keyword>